<keyword evidence="3" id="KW-1185">Reference proteome</keyword>
<organism evidence="2 3">
    <name type="scientific">Sphingomonas spermidinifaciens</name>
    <dbReference type="NCBI Taxonomy" id="1141889"/>
    <lineage>
        <taxon>Bacteria</taxon>
        <taxon>Pseudomonadati</taxon>
        <taxon>Pseudomonadota</taxon>
        <taxon>Alphaproteobacteria</taxon>
        <taxon>Sphingomonadales</taxon>
        <taxon>Sphingomonadaceae</taxon>
        <taxon>Sphingomonas</taxon>
    </lineage>
</organism>
<dbReference type="EMBL" id="NWMW01000003">
    <property type="protein sequence ID" value="PCD01568.1"/>
    <property type="molecule type" value="Genomic_DNA"/>
</dbReference>
<feature type="signal peptide" evidence="1">
    <location>
        <begin position="1"/>
        <end position="24"/>
    </location>
</feature>
<evidence type="ECO:0000256" key="1">
    <source>
        <dbReference type="SAM" id="SignalP"/>
    </source>
</evidence>
<dbReference type="PROSITE" id="PS51257">
    <property type="entry name" value="PROKAR_LIPOPROTEIN"/>
    <property type="match status" value="1"/>
</dbReference>
<dbReference type="Proteomes" id="UP000218366">
    <property type="component" value="Unassembled WGS sequence"/>
</dbReference>
<evidence type="ECO:0000313" key="2">
    <source>
        <dbReference type="EMBL" id="PCD01568.1"/>
    </source>
</evidence>
<accession>A0A2A4B1F2</accession>
<reference evidence="2 3" key="1">
    <citation type="submission" date="2017-09" db="EMBL/GenBank/DDBJ databases">
        <title>Sphingomonas spermidinifaciens 9NM-10, whole genome shotgun sequence.</title>
        <authorList>
            <person name="Feng G."/>
            <person name="Zhu H."/>
        </authorList>
    </citation>
    <scope>NUCLEOTIDE SEQUENCE [LARGE SCALE GENOMIC DNA]</scope>
    <source>
        <strain evidence="2 3">9NM-10</strain>
    </source>
</reference>
<sequence>MQAMSRIAIVAAAVAAAATLSGCAATPRETAAREARQARSAAELDQRLAGFTAGKPTTCLPNRNARRSDYFGDTIIYEVSGNLLYRTDTSGGCSLRNDDILVTRSTIGQLCRGDIAHTVDRASRFPTGSCALGEFTPYRKTRS</sequence>
<comment type="caution">
    <text evidence="2">The sequence shown here is derived from an EMBL/GenBank/DDBJ whole genome shotgun (WGS) entry which is preliminary data.</text>
</comment>
<proteinExistence type="predicted"/>
<dbReference type="AlphaFoldDB" id="A0A2A4B1F2"/>
<keyword evidence="1" id="KW-0732">Signal</keyword>
<feature type="chain" id="PRO_5012991758" evidence="1">
    <location>
        <begin position="25"/>
        <end position="143"/>
    </location>
</feature>
<name>A0A2A4B1F2_9SPHN</name>
<evidence type="ECO:0000313" key="3">
    <source>
        <dbReference type="Proteomes" id="UP000218366"/>
    </source>
</evidence>
<protein>
    <submittedName>
        <fullName evidence="2">Uncharacterized protein</fullName>
    </submittedName>
</protein>
<gene>
    <name evidence="2" type="ORF">COC42_15670</name>
</gene>